<name>A0A0F9JMF8_9ZZZZ</name>
<proteinExistence type="predicted"/>
<dbReference type="EMBL" id="LAZR01009711">
    <property type="protein sequence ID" value="KKM71019.1"/>
    <property type="molecule type" value="Genomic_DNA"/>
</dbReference>
<evidence type="ECO:0000313" key="1">
    <source>
        <dbReference type="EMBL" id="KKM71019.1"/>
    </source>
</evidence>
<comment type="caution">
    <text evidence="1">The sequence shown here is derived from an EMBL/GenBank/DDBJ whole genome shotgun (WGS) entry which is preliminary data.</text>
</comment>
<accession>A0A0F9JMF8</accession>
<gene>
    <name evidence="1" type="ORF">LCGC14_1434900</name>
</gene>
<organism evidence="1">
    <name type="scientific">marine sediment metagenome</name>
    <dbReference type="NCBI Taxonomy" id="412755"/>
    <lineage>
        <taxon>unclassified sequences</taxon>
        <taxon>metagenomes</taxon>
        <taxon>ecological metagenomes</taxon>
    </lineage>
</organism>
<sequence length="101" mass="11427">MDCLTEQEQTVGENLVALVHESYPQHRHLVALARSVMCEIARLDVLPEECVLAVMRALWHSDPDDGLPAPPHWTITVWHDACVSIVGIADLRYAAWRESRD</sequence>
<protein>
    <submittedName>
        <fullName evidence="1">Uncharacterized protein</fullName>
    </submittedName>
</protein>
<reference evidence="1" key="1">
    <citation type="journal article" date="2015" name="Nature">
        <title>Complex archaea that bridge the gap between prokaryotes and eukaryotes.</title>
        <authorList>
            <person name="Spang A."/>
            <person name="Saw J.H."/>
            <person name="Jorgensen S.L."/>
            <person name="Zaremba-Niedzwiedzka K."/>
            <person name="Martijn J."/>
            <person name="Lind A.E."/>
            <person name="van Eijk R."/>
            <person name="Schleper C."/>
            <person name="Guy L."/>
            <person name="Ettema T.J."/>
        </authorList>
    </citation>
    <scope>NUCLEOTIDE SEQUENCE</scope>
</reference>
<dbReference type="AlphaFoldDB" id="A0A0F9JMF8"/>